<accession>A0A1Y4R012</accession>
<reference evidence="2" key="1">
    <citation type="submission" date="2017-04" db="EMBL/GenBank/DDBJ databases">
        <title>Function of individual gut microbiota members based on whole genome sequencing of pure cultures obtained from chicken caecum.</title>
        <authorList>
            <person name="Medvecky M."/>
            <person name="Cejkova D."/>
            <person name="Polansky O."/>
            <person name="Karasova D."/>
            <person name="Kubasova T."/>
            <person name="Cizek A."/>
            <person name="Rychlik I."/>
        </authorList>
    </citation>
    <scope>NUCLEOTIDE SEQUENCE [LARGE SCALE GENOMIC DNA]</scope>
    <source>
        <strain evidence="2">An144</strain>
    </source>
</reference>
<organism evidence="1 2">
    <name type="scientific">Enterococcus cecorum</name>
    <dbReference type="NCBI Taxonomy" id="44008"/>
    <lineage>
        <taxon>Bacteria</taxon>
        <taxon>Bacillati</taxon>
        <taxon>Bacillota</taxon>
        <taxon>Bacilli</taxon>
        <taxon>Lactobacillales</taxon>
        <taxon>Enterococcaceae</taxon>
        <taxon>Enterococcus</taxon>
    </lineage>
</organism>
<comment type="caution">
    <text evidence="1">The sequence shown here is derived from an EMBL/GenBank/DDBJ whole genome shotgun (WGS) entry which is preliminary data.</text>
</comment>
<dbReference type="AlphaFoldDB" id="A0A1Y4R012"/>
<dbReference type="EMBL" id="NFLC01000009">
    <property type="protein sequence ID" value="OUQ10451.1"/>
    <property type="molecule type" value="Genomic_DNA"/>
</dbReference>
<protein>
    <submittedName>
        <fullName evidence="1">Uncharacterized protein</fullName>
    </submittedName>
</protein>
<dbReference type="RefSeq" id="WP_010709771.1">
    <property type="nucleotide sequence ID" value="NZ_AP035890.1"/>
</dbReference>
<dbReference type="Proteomes" id="UP000196074">
    <property type="component" value="Unassembled WGS sequence"/>
</dbReference>
<sequence length="81" mass="9714">MKKDDSSPHVKVKAPHVEEKVRIDCLVSREVKEMWKEIVARDRAESNMRYFPAHTLERMIRAEYQVMKTFGIQGRRIKNER</sequence>
<gene>
    <name evidence="1" type="ORF">B5E88_05665</name>
</gene>
<dbReference type="GeneID" id="60871926"/>
<evidence type="ECO:0000313" key="1">
    <source>
        <dbReference type="EMBL" id="OUQ10451.1"/>
    </source>
</evidence>
<proteinExistence type="predicted"/>
<name>A0A1Y4R012_9ENTE</name>
<evidence type="ECO:0000313" key="2">
    <source>
        <dbReference type="Proteomes" id="UP000196074"/>
    </source>
</evidence>